<gene>
    <name evidence="2" type="ORF">CLODIP_2_CD08182</name>
</gene>
<protein>
    <submittedName>
        <fullName evidence="2">Uncharacterized protein</fullName>
    </submittedName>
</protein>
<proteinExistence type="predicted"/>
<dbReference type="EMBL" id="CADEPI010000053">
    <property type="protein sequence ID" value="CAB3370623.1"/>
    <property type="molecule type" value="Genomic_DNA"/>
</dbReference>
<accession>A0A8S1CMB5</accession>
<comment type="caution">
    <text evidence="2">The sequence shown here is derived from an EMBL/GenBank/DDBJ whole genome shotgun (WGS) entry which is preliminary data.</text>
</comment>
<dbReference type="AlphaFoldDB" id="A0A8S1CMB5"/>
<organism evidence="2 3">
    <name type="scientific">Cloeon dipterum</name>
    <dbReference type="NCBI Taxonomy" id="197152"/>
    <lineage>
        <taxon>Eukaryota</taxon>
        <taxon>Metazoa</taxon>
        <taxon>Ecdysozoa</taxon>
        <taxon>Arthropoda</taxon>
        <taxon>Hexapoda</taxon>
        <taxon>Insecta</taxon>
        <taxon>Pterygota</taxon>
        <taxon>Palaeoptera</taxon>
        <taxon>Ephemeroptera</taxon>
        <taxon>Pisciforma</taxon>
        <taxon>Baetidae</taxon>
        <taxon>Cloeon</taxon>
    </lineage>
</organism>
<sequence length="426" mass="48591">MNLFMGRELERYVDLSKRQRRRDAEAYYNQHLRSDSVTQNVSGSKQTKERVFPLSTEDMRRKRESLLLLSERQKMQKIRRVAEASNQQLRQPVSAAQNVYDSKQTKEALFPMSTGDMGRKRESSLIPSERQKIRRVAEDSNHQPLRSVSVAQNVSDSKQTKEALFPLSTEVFQRAVLKNLKMVRNKLASIELSVESIHARLDQLQNNPPNNVHKESTTKPAAEDTFDLKLPLKGPKEFFDMEENLDEKSYYEKLLKATKCHIARKGFQLSGTNESKIKKCICNIIMPLFFSPSLVQVSSKAGQGRKNVVKIAGTLFINLIADAINQLEKDFMASQEMVETFVGDYLRREGSKLRKDDADAQKTMDQRKAPFSPYSPYRMSPIQKEKGTGCFPGTSHIPTIKESPESFAASCSKKVYFKEELESGSE</sequence>
<evidence type="ECO:0000256" key="1">
    <source>
        <dbReference type="SAM" id="MobiDB-lite"/>
    </source>
</evidence>
<name>A0A8S1CMB5_9INSE</name>
<feature type="region of interest" description="Disordered" evidence="1">
    <location>
        <begin position="355"/>
        <end position="378"/>
    </location>
</feature>
<evidence type="ECO:0000313" key="3">
    <source>
        <dbReference type="Proteomes" id="UP000494165"/>
    </source>
</evidence>
<feature type="compositionally biased region" description="Basic and acidic residues" evidence="1">
    <location>
        <begin position="355"/>
        <end position="368"/>
    </location>
</feature>
<evidence type="ECO:0000313" key="2">
    <source>
        <dbReference type="EMBL" id="CAB3370623.1"/>
    </source>
</evidence>
<dbReference type="Proteomes" id="UP000494165">
    <property type="component" value="Unassembled WGS sequence"/>
</dbReference>
<keyword evidence="3" id="KW-1185">Reference proteome</keyword>
<reference evidence="2 3" key="1">
    <citation type="submission" date="2020-04" db="EMBL/GenBank/DDBJ databases">
        <authorList>
            <person name="Alioto T."/>
            <person name="Alioto T."/>
            <person name="Gomez Garrido J."/>
        </authorList>
    </citation>
    <scope>NUCLEOTIDE SEQUENCE [LARGE SCALE GENOMIC DNA]</scope>
</reference>